<feature type="compositionally biased region" description="Polar residues" evidence="1">
    <location>
        <begin position="271"/>
        <end position="294"/>
    </location>
</feature>
<dbReference type="AlphaFoldDB" id="A0A7S3XWZ9"/>
<accession>A0A7S3XWZ9</accession>
<feature type="compositionally biased region" description="Basic and acidic residues" evidence="1">
    <location>
        <begin position="54"/>
        <end position="76"/>
    </location>
</feature>
<feature type="compositionally biased region" description="Basic and acidic residues" evidence="1">
    <location>
        <begin position="433"/>
        <end position="443"/>
    </location>
</feature>
<feature type="compositionally biased region" description="Polar residues" evidence="1">
    <location>
        <begin position="509"/>
        <end position="520"/>
    </location>
</feature>
<reference evidence="2" key="1">
    <citation type="submission" date="2021-01" db="EMBL/GenBank/DDBJ databases">
        <authorList>
            <person name="Corre E."/>
            <person name="Pelletier E."/>
            <person name="Niang G."/>
            <person name="Scheremetjew M."/>
            <person name="Finn R."/>
            <person name="Kale V."/>
            <person name="Holt S."/>
            <person name="Cochrane G."/>
            <person name="Meng A."/>
            <person name="Brown T."/>
            <person name="Cohen L."/>
        </authorList>
    </citation>
    <scope>NUCLEOTIDE SEQUENCE</scope>
    <source>
        <strain evidence="2">CCMP3107</strain>
    </source>
</reference>
<protein>
    <submittedName>
        <fullName evidence="2">Uncharacterized protein</fullName>
    </submittedName>
</protein>
<sequence>MDNLANATSREINDVPGTDKESDQDNTTENQVTGSQNENTEKQQTATGDDYSDNENKGTEDHVKNTSGSCDHKTMGDDVENLSTNDHEHASENQAVKDGIALLGSVEVVHGGDNSLEKNSEASIEEGENPGADNPHHHQPFEKAATTGNEDGDGDKEFSRSLTTTPKMEVKDFNTANPSGSGDHKTTEDDVENPSTNDHEHASENQAVKDGIALLGNVADVHGGDKSLEKNSDASIEEGESPGADNPHQQPLEKAATTGSDDGNGDEEFSRSLTTTLKMEATDFNTANQESSKASTEEKQGLDADKQELDAEKVSVAGSGNGFEDKEVVKKASANAPKVETTDSYADNQRDSEASTENKQGFVADDEQVLDAEMASAAGSGNGYDEDKEFDKDSANTAKVEATDSRTESQNGHAEVVAAVNGAGDEYEDEDFDKASETAEKEGQIFITGNQTRIHTNENQGNSEDDYDDQDFDKASEKQGKSAVTKAKENEASSKDGAGGYSEDEFDESVNSAMKGNKTNSDPPKKAAVASAVFSVDDGDGGYSEDFTTKEGSNGVDAGRISSPKSKQDYSDDEFDD</sequence>
<feature type="compositionally biased region" description="Basic and acidic residues" evidence="1">
    <location>
        <begin position="295"/>
        <end position="313"/>
    </location>
</feature>
<feature type="compositionally biased region" description="Basic and acidic residues" evidence="1">
    <location>
        <begin position="11"/>
        <end position="23"/>
    </location>
</feature>
<dbReference type="EMBL" id="HBIU01029159">
    <property type="protein sequence ID" value="CAE0634685.1"/>
    <property type="molecule type" value="Transcribed_RNA"/>
</dbReference>
<feature type="region of interest" description="Disordered" evidence="1">
    <location>
        <begin position="1"/>
        <end position="98"/>
    </location>
</feature>
<feature type="compositionally biased region" description="Low complexity" evidence="1">
    <location>
        <begin position="526"/>
        <end position="536"/>
    </location>
</feature>
<feature type="compositionally biased region" description="Polar residues" evidence="1">
    <location>
        <begin position="25"/>
        <end position="47"/>
    </location>
</feature>
<feature type="compositionally biased region" description="Basic and acidic residues" evidence="1">
    <location>
        <begin position="222"/>
        <end position="232"/>
    </location>
</feature>
<feature type="compositionally biased region" description="Basic and acidic residues" evidence="1">
    <location>
        <begin position="472"/>
        <end position="494"/>
    </location>
</feature>
<gene>
    <name evidence="2" type="ORF">HAKA00212_LOCUS13425</name>
</gene>
<proteinExistence type="predicted"/>
<organism evidence="2">
    <name type="scientific">Heterosigma akashiwo</name>
    <name type="common">Chromophytic alga</name>
    <name type="synonym">Heterosigma carterae</name>
    <dbReference type="NCBI Taxonomy" id="2829"/>
    <lineage>
        <taxon>Eukaryota</taxon>
        <taxon>Sar</taxon>
        <taxon>Stramenopiles</taxon>
        <taxon>Ochrophyta</taxon>
        <taxon>Raphidophyceae</taxon>
        <taxon>Chattonellales</taxon>
        <taxon>Chattonellaceae</taxon>
        <taxon>Heterosigma</taxon>
    </lineage>
</organism>
<feature type="region of interest" description="Disordered" evidence="1">
    <location>
        <begin position="111"/>
        <end position="577"/>
    </location>
</feature>
<feature type="compositionally biased region" description="Polar residues" evidence="1">
    <location>
        <begin position="1"/>
        <end position="10"/>
    </location>
</feature>
<evidence type="ECO:0000256" key="1">
    <source>
        <dbReference type="SAM" id="MobiDB-lite"/>
    </source>
</evidence>
<feature type="compositionally biased region" description="Polar residues" evidence="1">
    <location>
        <begin position="447"/>
        <end position="462"/>
    </location>
</feature>
<evidence type="ECO:0000313" key="2">
    <source>
        <dbReference type="EMBL" id="CAE0634685.1"/>
    </source>
</evidence>
<name>A0A7S3XWZ9_HETAK</name>